<keyword evidence="4" id="KW-0804">Transcription</keyword>
<evidence type="ECO:0000256" key="4">
    <source>
        <dbReference type="ARBA" id="ARBA00023163"/>
    </source>
</evidence>
<dbReference type="EMBL" id="JABTTQ020000001">
    <property type="protein sequence ID" value="KAK6163845.1"/>
    <property type="molecule type" value="Genomic_DNA"/>
</dbReference>
<reference evidence="7 8" key="1">
    <citation type="journal article" date="2021" name="Comput. Struct. Biotechnol. J.">
        <title>De novo genome assembly of the potent medicinal plant Rehmannia glutinosa using nanopore technology.</title>
        <authorList>
            <person name="Ma L."/>
            <person name="Dong C."/>
            <person name="Song C."/>
            <person name="Wang X."/>
            <person name="Zheng X."/>
            <person name="Niu Y."/>
            <person name="Chen S."/>
            <person name="Feng W."/>
        </authorList>
    </citation>
    <scope>NUCLEOTIDE SEQUENCE [LARGE SCALE GENOMIC DNA]</scope>
    <source>
        <strain evidence="7">DH-2019</strain>
    </source>
</reference>
<comment type="caution">
    <text evidence="7">The sequence shown here is derived from an EMBL/GenBank/DDBJ whole genome shotgun (WGS) entry which is preliminary data.</text>
</comment>
<keyword evidence="8" id="KW-1185">Reference proteome</keyword>
<proteinExistence type="predicted"/>
<dbReference type="PANTHER" id="PTHR34042:SF1">
    <property type="entry name" value="TRANSCRIPTION REPRESSOR OFP17"/>
    <property type="match status" value="1"/>
</dbReference>
<evidence type="ECO:0000256" key="5">
    <source>
        <dbReference type="ARBA" id="ARBA00023242"/>
    </source>
</evidence>
<evidence type="ECO:0000256" key="3">
    <source>
        <dbReference type="ARBA" id="ARBA00023015"/>
    </source>
</evidence>
<sequence>MKFRNHIASFKSKLFKPCKQILQLFKFRLRKPVLIKSLQFHHRRKPKTSTVMSNTTHEGRRGLSKITSSVLRSLRGKRDDQMDQLTELTSFSDHGAVHHKAPYPSPITPAYIRIMSSTTARPNKMEAAVSDDACRSFEDYLIGMIVEQGKMRDLVDVEELLYCWKNLKSPVFIDLVCRFYGELCKDLFSANSYI</sequence>
<evidence type="ECO:0000256" key="2">
    <source>
        <dbReference type="ARBA" id="ARBA00022491"/>
    </source>
</evidence>
<evidence type="ECO:0000259" key="6">
    <source>
        <dbReference type="PROSITE" id="PS51754"/>
    </source>
</evidence>
<organism evidence="7 8">
    <name type="scientific">Rehmannia glutinosa</name>
    <name type="common">Chinese foxglove</name>
    <dbReference type="NCBI Taxonomy" id="99300"/>
    <lineage>
        <taxon>Eukaryota</taxon>
        <taxon>Viridiplantae</taxon>
        <taxon>Streptophyta</taxon>
        <taxon>Embryophyta</taxon>
        <taxon>Tracheophyta</taxon>
        <taxon>Spermatophyta</taxon>
        <taxon>Magnoliopsida</taxon>
        <taxon>eudicotyledons</taxon>
        <taxon>Gunneridae</taxon>
        <taxon>Pentapetalae</taxon>
        <taxon>asterids</taxon>
        <taxon>lamiids</taxon>
        <taxon>Lamiales</taxon>
        <taxon>Orobanchaceae</taxon>
        <taxon>Rehmannieae</taxon>
        <taxon>Rehmannia</taxon>
    </lineage>
</organism>
<keyword evidence="3" id="KW-0805">Transcription regulation</keyword>
<dbReference type="PROSITE" id="PS51754">
    <property type="entry name" value="OVATE"/>
    <property type="match status" value="1"/>
</dbReference>
<keyword evidence="5" id="KW-0539">Nucleus</keyword>
<dbReference type="InterPro" id="IPR044686">
    <property type="entry name" value="OFP17"/>
</dbReference>
<keyword evidence="2" id="KW-0678">Repressor</keyword>
<accession>A0ABR0XXQ4</accession>
<evidence type="ECO:0000313" key="8">
    <source>
        <dbReference type="Proteomes" id="UP001318860"/>
    </source>
</evidence>
<protein>
    <recommendedName>
        <fullName evidence="6">OVATE domain-containing protein</fullName>
    </recommendedName>
</protein>
<dbReference type="InterPro" id="IPR006458">
    <property type="entry name" value="Ovate_C"/>
</dbReference>
<feature type="domain" description="OVATE" evidence="6">
    <location>
        <begin position="125"/>
        <end position="186"/>
    </location>
</feature>
<dbReference type="Proteomes" id="UP001318860">
    <property type="component" value="Unassembled WGS sequence"/>
</dbReference>
<gene>
    <name evidence="7" type="ORF">DH2020_000709</name>
</gene>
<comment type="subcellular location">
    <subcellularLocation>
        <location evidence="1">Nucleus</location>
    </subcellularLocation>
</comment>
<name>A0ABR0XXQ4_REHGL</name>
<evidence type="ECO:0000313" key="7">
    <source>
        <dbReference type="EMBL" id="KAK6163845.1"/>
    </source>
</evidence>
<dbReference type="PANTHER" id="PTHR34042">
    <property type="entry name" value="TRANSCRIPTION REPRESSOR OFP17"/>
    <property type="match status" value="1"/>
</dbReference>
<evidence type="ECO:0000256" key="1">
    <source>
        <dbReference type="ARBA" id="ARBA00004123"/>
    </source>
</evidence>